<feature type="repeat" description="TPR" evidence="1">
    <location>
        <begin position="136"/>
        <end position="169"/>
    </location>
</feature>
<dbReference type="InterPro" id="IPR011990">
    <property type="entry name" value="TPR-like_helical_dom_sf"/>
</dbReference>
<dbReference type="SUPFAM" id="SSF48452">
    <property type="entry name" value="TPR-like"/>
    <property type="match status" value="1"/>
</dbReference>
<evidence type="ECO:0000313" key="4">
    <source>
        <dbReference type="Proteomes" id="UP001292094"/>
    </source>
</evidence>
<dbReference type="GO" id="GO:0035269">
    <property type="term" value="P:protein O-linked glycosylation via mannose"/>
    <property type="evidence" value="ECO:0007669"/>
    <property type="project" value="TreeGrafter"/>
</dbReference>
<evidence type="ECO:0000256" key="1">
    <source>
        <dbReference type="PROSITE-ProRule" id="PRU00339"/>
    </source>
</evidence>
<reference evidence="3" key="1">
    <citation type="submission" date="2023-11" db="EMBL/GenBank/DDBJ databases">
        <title>Genome assemblies of two species of porcelain crab, Petrolisthes cinctipes and Petrolisthes manimaculis (Anomura: Porcellanidae).</title>
        <authorList>
            <person name="Angst P."/>
        </authorList>
    </citation>
    <scope>NUCLEOTIDE SEQUENCE</scope>
    <source>
        <strain evidence="3">PB745_02</strain>
        <tissue evidence="3">Gill</tissue>
    </source>
</reference>
<keyword evidence="1" id="KW-0802">TPR repeat</keyword>
<comment type="caution">
    <text evidence="3">The sequence shown here is derived from an EMBL/GenBank/DDBJ whole genome shotgun (WGS) entry which is preliminary data.</text>
</comment>
<feature type="compositionally biased region" description="Polar residues" evidence="2">
    <location>
        <begin position="361"/>
        <end position="371"/>
    </location>
</feature>
<name>A0AAE1NQM6_9EUCA</name>
<organism evidence="3 4">
    <name type="scientific">Petrolisthes manimaculis</name>
    <dbReference type="NCBI Taxonomy" id="1843537"/>
    <lineage>
        <taxon>Eukaryota</taxon>
        <taxon>Metazoa</taxon>
        <taxon>Ecdysozoa</taxon>
        <taxon>Arthropoda</taxon>
        <taxon>Crustacea</taxon>
        <taxon>Multicrustacea</taxon>
        <taxon>Malacostraca</taxon>
        <taxon>Eumalacostraca</taxon>
        <taxon>Eucarida</taxon>
        <taxon>Decapoda</taxon>
        <taxon>Pleocyemata</taxon>
        <taxon>Anomura</taxon>
        <taxon>Galatheoidea</taxon>
        <taxon>Porcellanidae</taxon>
        <taxon>Petrolisthes</taxon>
    </lineage>
</organism>
<evidence type="ECO:0000313" key="3">
    <source>
        <dbReference type="EMBL" id="KAK4293993.1"/>
    </source>
</evidence>
<protein>
    <submittedName>
        <fullName evidence="3">Uncharacterized protein</fullName>
    </submittedName>
</protein>
<dbReference type="Pfam" id="PF13432">
    <property type="entry name" value="TPR_16"/>
    <property type="match status" value="2"/>
</dbReference>
<dbReference type="PROSITE" id="PS50005">
    <property type="entry name" value="TPR"/>
    <property type="match status" value="2"/>
</dbReference>
<dbReference type="AlphaFoldDB" id="A0AAE1NQM6"/>
<feature type="region of interest" description="Disordered" evidence="2">
    <location>
        <begin position="292"/>
        <end position="371"/>
    </location>
</feature>
<dbReference type="SMART" id="SM00028">
    <property type="entry name" value="TPR"/>
    <property type="match status" value="5"/>
</dbReference>
<dbReference type="GO" id="GO:0005783">
    <property type="term" value="C:endoplasmic reticulum"/>
    <property type="evidence" value="ECO:0007669"/>
    <property type="project" value="TreeGrafter"/>
</dbReference>
<feature type="repeat" description="TPR" evidence="1">
    <location>
        <begin position="65"/>
        <end position="98"/>
    </location>
</feature>
<dbReference type="EMBL" id="JAWZYT010004394">
    <property type="protein sequence ID" value="KAK4293993.1"/>
    <property type="molecule type" value="Genomic_DNA"/>
</dbReference>
<dbReference type="PANTHER" id="PTHR44395">
    <property type="match status" value="1"/>
</dbReference>
<accession>A0AAE1NQM6</accession>
<proteinExistence type="predicted"/>
<dbReference type="Gene3D" id="1.25.40.10">
    <property type="entry name" value="Tetratricopeptide repeat domain"/>
    <property type="match status" value="2"/>
</dbReference>
<keyword evidence="4" id="KW-1185">Reference proteome</keyword>
<gene>
    <name evidence="3" type="ORF">Pmani_033354</name>
</gene>
<dbReference type="Pfam" id="PF13181">
    <property type="entry name" value="TPR_8"/>
    <property type="match status" value="1"/>
</dbReference>
<dbReference type="PANTHER" id="PTHR44395:SF1">
    <property type="entry name" value="PROTEIN O-MANNOSYL-TRANSFERASE TMTC3"/>
    <property type="match status" value="1"/>
</dbReference>
<dbReference type="InterPro" id="IPR019734">
    <property type="entry name" value="TPR_rpt"/>
</dbReference>
<dbReference type="GO" id="GO:0000030">
    <property type="term" value="F:mannosyltransferase activity"/>
    <property type="evidence" value="ECO:0007669"/>
    <property type="project" value="TreeGrafter"/>
</dbReference>
<feature type="compositionally biased region" description="Gly residues" evidence="2">
    <location>
        <begin position="297"/>
        <end position="307"/>
    </location>
</feature>
<dbReference type="FunFam" id="1.25.40.10:FF:000239">
    <property type="entry name" value="Transmembrane and TPR repeat-containing protein 3"/>
    <property type="match status" value="1"/>
</dbReference>
<sequence>MGKIVHATQLRDENIGGRCYVLRTIGWFMGRVNLRKVLGGGRVVSWTKEAQEVYERALFYDSTNPDIYYNLGVVLLEQGRAQQALAYLDKALEMDPDHQQALLNSAVLIQESGNAELRPLAYQRLLRLVQRDPLNERIYFNLGMIAMDDRDYRNAEKWFRKAIELKEDFRSALFNLALLLTDDQRPLEAAPFLNQLVKHHPDHVKGLILLGDIYINNIKDLDAAEKCYERILAVDPGNVQGLHNLCVVYVERGELTAAETCLSRAHVMAPHEDYILRHLKIVRTRLAKYAQMQQQQAGGGGGGGGGSERTATSALPDASDLSEVPSEVSQARPKKTVFITKNSDSSSKNIDKQVAQATGAAGNSDSSDSPS</sequence>
<dbReference type="Proteomes" id="UP001292094">
    <property type="component" value="Unassembled WGS sequence"/>
</dbReference>
<evidence type="ECO:0000256" key="2">
    <source>
        <dbReference type="SAM" id="MobiDB-lite"/>
    </source>
</evidence>
<dbReference type="PROSITE" id="PS50293">
    <property type="entry name" value="TPR_REGION"/>
    <property type="match status" value="1"/>
</dbReference>